<dbReference type="Pfam" id="PF13469">
    <property type="entry name" value="Sulfotransfer_3"/>
    <property type="match status" value="1"/>
</dbReference>
<organism evidence="2 3">
    <name type="scientific">Umboniibacter marinipuniceus</name>
    <dbReference type="NCBI Taxonomy" id="569599"/>
    <lineage>
        <taxon>Bacteria</taxon>
        <taxon>Pseudomonadati</taxon>
        <taxon>Pseudomonadota</taxon>
        <taxon>Gammaproteobacteria</taxon>
        <taxon>Cellvibrionales</taxon>
        <taxon>Cellvibrionaceae</taxon>
        <taxon>Umboniibacter</taxon>
    </lineage>
</organism>
<dbReference type="Gene3D" id="3.40.50.300">
    <property type="entry name" value="P-loop containing nucleotide triphosphate hydrolases"/>
    <property type="match status" value="1"/>
</dbReference>
<evidence type="ECO:0000313" key="3">
    <source>
        <dbReference type="Proteomes" id="UP000267187"/>
    </source>
</evidence>
<dbReference type="InterPro" id="IPR027417">
    <property type="entry name" value="P-loop_NTPase"/>
</dbReference>
<dbReference type="OrthoDB" id="9815894at2"/>
<dbReference type="PANTHER" id="PTHR12788">
    <property type="entry name" value="PROTEIN-TYROSINE SULFOTRANSFERASE 2"/>
    <property type="match status" value="1"/>
</dbReference>
<dbReference type="AlphaFoldDB" id="A0A3M0A491"/>
<keyword evidence="3" id="KW-1185">Reference proteome</keyword>
<reference evidence="2 3" key="1">
    <citation type="submission" date="2018-10" db="EMBL/GenBank/DDBJ databases">
        <title>Genomic Encyclopedia of Type Strains, Phase IV (KMG-IV): sequencing the most valuable type-strain genomes for metagenomic binning, comparative biology and taxonomic classification.</title>
        <authorList>
            <person name="Goeker M."/>
        </authorList>
    </citation>
    <scope>NUCLEOTIDE SEQUENCE [LARGE SCALE GENOMIC DNA]</scope>
    <source>
        <strain evidence="2 3">DSM 25080</strain>
    </source>
</reference>
<dbReference type="Gene3D" id="1.25.40.10">
    <property type="entry name" value="Tetratricopeptide repeat domain"/>
    <property type="match status" value="1"/>
</dbReference>
<dbReference type="GO" id="GO:0008476">
    <property type="term" value="F:protein-tyrosine sulfotransferase activity"/>
    <property type="evidence" value="ECO:0007669"/>
    <property type="project" value="InterPro"/>
</dbReference>
<dbReference type="Proteomes" id="UP000267187">
    <property type="component" value="Unassembled WGS sequence"/>
</dbReference>
<accession>A0A3M0A491</accession>
<keyword evidence="1" id="KW-0808">Transferase</keyword>
<gene>
    <name evidence="2" type="ORF">DFR27_1917</name>
</gene>
<dbReference type="RefSeq" id="WP_121877231.1">
    <property type="nucleotide sequence ID" value="NZ_REFJ01000004.1"/>
</dbReference>
<name>A0A3M0A491_9GAMM</name>
<evidence type="ECO:0000256" key="1">
    <source>
        <dbReference type="ARBA" id="ARBA00022679"/>
    </source>
</evidence>
<dbReference type="SUPFAM" id="SSF52540">
    <property type="entry name" value="P-loop containing nucleoside triphosphate hydrolases"/>
    <property type="match status" value="1"/>
</dbReference>
<proteinExistence type="predicted"/>
<comment type="caution">
    <text evidence="2">The sequence shown here is derived from an EMBL/GenBank/DDBJ whole genome shotgun (WGS) entry which is preliminary data.</text>
</comment>
<evidence type="ECO:0000313" key="2">
    <source>
        <dbReference type="EMBL" id="RMA79476.1"/>
    </source>
</evidence>
<sequence>MINIDTLNSQKDELLAKEDYLGAINVLEQILAIDSAAPKALLDLGRSQLQAGQPTKTLETLSTVSSDHSDYLAIQLVVGHAHKALNNNDAAAEAYGTMITDDNPYFSGVAFWSIADLKTRAFHDDEIAALEQFIERFESQPEVRYLADFAMVKVLESRGDYEAAFNSAQRANNIAWQLQPFDPAAFQQFVMQNAQTPWHSKLSSNEAAPIFIVGMHRSGSTLLEQILAAHSGIEATDELPYIRRFAHQLEQAKLSKAFSELDEKALDGMAQQYLEQAQAHQPGFSGTLIDKEPTNFLHIGLIFSLFPKAKIINIVRDPRDNAMAVYKQYFAKGNEYSNALEGIAFYWQGYATLMRHWQAQYGDKILNVSYEALTDNPENQIARLFAYLDKPLEPACLKFYESDRPVLTPSSGQVRQPINKRSVGAWEKYKEPLGQHAQVLTQIKQVVDKLFFKS</sequence>
<dbReference type="InterPro" id="IPR026634">
    <property type="entry name" value="TPST-like"/>
</dbReference>
<dbReference type="EMBL" id="REFJ01000004">
    <property type="protein sequence ID" value="RMA79476.1"/>
    <property type="molecule type" value="Genomic_DNA"/>
</dbReference>
<protein>
    <submittedName>
        <fullName evidence="2">Tetratricopeptide repeat protein</fullName>
    </submittedName>
</protein>
<dbReference type="SUPFAM" id="SSF48452">
    <property type="entry name" value="TPR-like"/>
    <property type="match status" value="1"/>
</dbReference>
<dbReference type="PANTHER" id="PTHR12788:SF10">
    <property type="entry name" value="PROTEIN-TYROSINE SULFOTRANSFERASE"/>
    <property type="match status" value="1"/>
</dbReference>
<dbReference type="InterPro" id="IPR011990">
    <property type="entry name" value="TPR-like_helical_dom_sf"/>
</dbReference>
<dbReference type="Pfam" id="PF14559">
    <property type="entry name" value="TPR_19"/>
    <property type="match status" value="1"/>
</dbReference>